<dbReference type="PANTHER" id="PTHR11040">
    <property type="entry name" value="ZINC/IRON TRANSPORTER"/>
    <property type="match status" value="1"/>
</dbReference>
<name>A0AAP2CP42_9BACT</name>
<evidence type="ECO:0000256" key="3">
    <source>
        <dbReference type="ARBA" id="ARBA00022989"/>
    </source>
</evidence>
<feature type="transmembrane region" description="Helical" evidence="5">
    <location>
        <begin position="73"/>
        <end position="94"/>
    </location>
</feature>
<dbReference type="InterPro" id="IPR003689">
    <property type="entry name" value="ZIP"/>
</dbReference>
<organism evidence="6 7">
    <name type="scientific">Litoribacter ruber</name>
    <dbReference type="NCBI Taxonomy" id="702568"/>
    <lineage>
        <taxon>Bacteria</taxon>
        <taxon>Pseudomonadati</taxon>
        <taxon>Bacteroidota</taxon>
        <taxon>Cytophagia</taxon>
        <taxon>Cytophagales</taxon>
        <taxon>Cyclobacteriaceae</taxon>
        <taxon>Litoribacter</taxon>
    </lineage>
</organism>
<keyword evidence="4 5" id="KW-0472">Membrane</keyword>
<evidence type="ECO:0000256" key="5">
    <source>
        <dbReference type="SAM" id="Phobius"/>
    </source>
</evidence>
<feature type="transmembrane region" description="Helical" evidence="5">
    <location>
        <begin position="39"/>
        <end position="61"/>
    </location>
</feature>
<evidence type="ECO:0000313" key="7">
    <source>
        <dbReference type="Proteomes" id="UP001319104"/>
    </source>
</evidence>
<comment type="caution">
    <text evidence="6">The sequence shown here is derived from an EMBL/GenBank/DDBJ whole genome shotgun (WGS) entry which is preliminary data.</text>
</comment>
<reference evidence="6 7" key="1">
    <citation type="submission" date="2021-05" db="EMBL/GenBank/DDBJ databases">
        <authorList>
            <person name="Zhang Z.D."/>
            <person name="Osman G."/>
        </authorList>
    </citation>
    <scope>NUCLEOTIDE SEQUENCE [LARGE SCALE GENOMIC DNA]</scope>
    <source>
        <strain evidence="6 7">KCTC 32217</strain>
    </source>
</reference>
<feature type="transmembrane region" description="Helical" evidence="5">
    <location>
        <begin position="6"/>
        <end position="27"/>
    </location>
</feature>
<keyword evidence="7" id="KW-1185">Reference proteome</keyword>
<evidence type="ECO:0000256" key="4">
    <source>
        <dbReference type="ARBA" id="ARBA00023136"/>
    </source>
</evidence>
<accession>A0AAP2CP42</accession>
<protein>
    <submittedName>
        <fullName evidence="6">ZIP family metal transporter</fullName>
    </submittedName>
</protein>
<dbReference type="EMBL" id="JAHCMY010000010">
    <property type="protein sequence ID" value="MBS9525297.1"/>
    <property type="molecule type" value="Genomic_DNA"/>
</dbReference>
<dbReference type="Pfam" id="PF02535">
    <property type="entry name" value="Zip"/>
    <property type="match status" value="1"/>
</dbReference>
<dbReference type="AlphaFoldDB" id="A0AAP2CP42"/>
<gene>
    <name evidence="6" type="ORF">KI659_14860</name>
</gene>
<evidence type="ECO:0000256" key="1">
    <source>
        <dbReference type="ARBA" id="ARBA00004141"/>
    </source>
</evidence>
<dbReference type="GO" id="GO:0005385">
    <property type="term" value="F:zinc ion transmembrane transporter activity"/>
    <property type="evidence" value="ECO:0007669"/>
    <property type="project" value="TreeGrafter"/>
</dbReference>
<evidence type="ECO:0000313" key="6">
    <source>
        <dbReference type="EMBL" id="MBS9525297.1"/>
    </source>
</evidence>
<keyword evidence="3 5" id="KW-1133">Transmembrane helix</keyword>
<keyword evidence="2 5" id="KW-0812">Transmembrane</keyword>
<sequence>MEDNLIFAFVLTLLAGMSTALGGAVAFTKYGKKESLLSFGLGLAAGAMIFISFFELIVEAMKFFADEEGSSAAFIRVSLAFVGGMAVLAVIGHVSKGVTDKLKVSKFEIEKLSQDEESDEKQTKLYRAGMVTAVALAVHNIPEGLVTFLTAIQDPKLGIGIAIAIGLHNIPEGMAVAMPLYHSLKVKKRIIWLTLIPAAAEPLGALVAYLLFFRSFDMHAIQMVNVFLASIMVYISLFELLPTAFQLKHESYSKWGLLVGMILIGITLAVTG</sequence>
<feature type="transmembrane region" description="Helical" evidence="5">
    <location>
        <begin position="252"/>
        <end position="270"/>
    </location>
</feature>
<comment type="subcellular location">
    <subcellularLocation>
        <location evidence="1">Membrane</location>
        <topology evidence="1">Multi-pass membrane protein</topology>
    </subcellularLocation>
</comment>
<dbReference type="GO" id="GO:0016020">
    <property type="term" value="C:membrane"/>
    <property type="evidence" value="ECO:0007669"/>
    <property type="project" value="UniProtKB-SubCell"/>
</dbReference>
<dbReference type="RefSeq" id="WP_213946156.1">
    <property type="nucleotide sequence ID" value="NZ_JAHBGI010000002.1"/>
</dbReference>
<dbReference type="Proteomes" id="UP001319104">
    <property type="component" value="Unassembled WGS sequence"/>
</dbReference>
<dbReference type="PANTHER" id="PTHR11040:SF205">
    <property type="entry name" value="ZINC TRANSPORTER ZUPT"/>
    <property type="match status" value="1"/>
</dbReference>
<evidence type="ECO:0000256" key="2">
    <source>
        <dbReference type="ARBA" id="ARBA00022692"/>
    </source>
</evidence>
<feature type="transmembrane region" description="Helical" evidence="5">
    <location>
        <begin position="190"/>
        <end position="213"/>
    </location>
</feature>
<proteinExistence type="predicted"/>
<feature type="transmembrane region" description="Helical" evidence="5">
    <location>
        <begin position="219"/>
        <end position="240"/>
    </location>
</feature>